<dbReference type="InterPro" id="IPR013783">
    <property type="entry name" value="Ig-like_fold"/>
</dbReference>
<dbReference type="Gene3D" id="2.60.40.10">
    <property type="entry name" value="Immunoglobulins"/>
    <property type="match status" value="2"/>
</dbReference>
<evidence type="ECO:0000259" key="1">
    <source>
        <dbReference type="PROSITE" id="PS50835"/>
    </source>
</evidence>
<dbReference type="KEGG" id="fas:105267623"/>
<accession>A0A9R1T912</accession>
<dbReference type="FunFam" id="2.60.40.10:FF:000437">
    <property type="entry name" value="Beat-IIIc, isoform A"/>
    <property type="match status" value="1"/>
</dbReference>
<feature type="domain" description="Ig-like" evidence="1">
    <location>
        <begin position="87"/>
        <end position="178"/>
    </location>
</feature>
<keyword evidence="2" id="KW-1185">Reference proteome</keyword>
<dbReference type="GeneID" id="105267623"/>
<dbReference type="PANTHER" id="PTHR21261">
    <property type="entry name" value="BEAT PROTEIN"/>
    <property type="match status" value="1"/>
</dbReference>
<dbReference type="RefSeq" id="XP_011304911.1">
    <property type="nucleotide sequence ID" value="XM_011306609.1"/>
</dbReference>
<dbReference type="PROSITE" id="PS50835">
    <property type="entry name" value="IG_LIKE"/>
    <property type="match status" value="1"/>
</dbReference>
<dbReference type="InterPro" id="IPR036179">
    <property type="entry name" value="Ig-like_dom_sf"/>
</dbReference>
<dbReference type="OrthoDB" id="10015491at2759"/>
<dbReference type="AlphaFoldDB" id="A0A9R1T912"/>
<name>A0A9R1T912_9HYME</name>
<evidence type="ECO:0000313" key="2">
    <source>
        <dbReference type="Proteomes" id="UP000694866"/>
    </source>
</evidence>
<organism evidence="2 3">
    <name type="scientific">Fopius arisanus</name>
    <dbReference type="NCBI Taxonomy" id="64838"/>
    <lineage>
        <taxon>Eukaryota</taxon>
        <taxon>Metazoa</taxon>
        <taxon>Ecdysozoa</taxon>
        <taxon>Arthropoda</taxon>
        <taxon>Hexapoda</taxon>
        <taxon>Insecta</taxon>
        <taxon>Pterygota</taxon>
        <taxon>Neoptera</taxon>
        <taxon>Endopterygota</taxon>
        <taxon>Hymenoptera</taxon>
        <taxon>Apocrita</taxon>
        <taxon>Ichneumonoidea</taxon>
        <taxon>Braconidae</taxon>
        <taxon>Opiinae</taxon>
        <taxon>Fopius</taxon>
    </lineage>
</organism>
<reference evidence="3" key="1">
    <citation type="submission" date="2025-08" db="UniProtKB">
        <authorList>
            <consortium name="RefSeq"/>
        </authorList>
    </citation>
    <scope>IDENTIFICATION</scope>
    <source>
        <strain evidence="3">USDA-PBARC FA_bdor</strain>
        <tissue evidence="3">Whole organism</tissue>
    </source>
</reference>
<dbReference type="InterPro" id="IPR007110">
    <property type="entry name" value="Ig-like_dom"/>
</dbReference>
<proteinExistence type="predicted"/>
<dbReference type="PANTHER" id="PTHR21261:SF15">
    <property type="entry name" value="BEATEN PATH IIIA, ISOFORM D-RELATED"/>
    <property type="match status" value="1"/>
</dbReference>
<sequence length="325" mass="35730">METFPDSSRLIPDSGGCCDCGDNSDNCDYYRCRASLMTTSYRSSVTRTLEFTAVILLLSLGLSTAYSSKDMKVTAQIPKEAELAHEVNMSCQWELNGGKSLYSVKWYKDGHEFFRYIPGNHPRIQTFTQPGVNLDKMSSRENAIRLMDVSFASTGQYKCEVSTEGPAFATAFRTGNLTVISLPKRGPEITGLSSHYAVGENVTANCSAWPSIPRADLHWTINGILVPPEHTIVYPSSYPVPSGGVPNTLGLRLEAEERHFVNGIVAIRCLASVGSHQKESERHVQMAHVNNQRLSAGDLRGSARGDAHRFTLDTILLPLIIIIST</sequence>
<evidence type="ECO:0000313" key="3">
    <source>
        <dbReference type="RefSeq" id="XP_011304911.1"/>
    </source>
</evidence>
<protein>
    <recommendedName>
        <fullName evidence="1">Ig-like domain-containing protein</fullName>
    </recommendedName>
</protein>
<dbReference type="SUPFAM" id="SSF48726">
    <property type="entry name" value="Immunoglobulin"/>
    <property type="match status" value="2"/>
</dbReference>
<dbReference type="Proteomes" id="UP000694866">
    <property type="component" value="Unplaced"/>
</dbReference>
<gene>
    <name evidence="3" type="primary">LOC105267623</name>
</gene>